<organism evidence="1 2">
    <name type="scientific">Candidatus Komeilibacteria bacterium CG11_big_fil_rev_8_21_14_0_20_36_20</name>
    <dbReference type="NCBI Taxonomy" id="1974477"/>
    <lineage>
        <taxon>Bacteria</taxon>
        <taxon>Candidatus Komeiliibacteriota</taxon>
    </lineage>
</organism>
<dbReference type="Gene3D" id="1.10.10.410">
    <property type="match status" value="1"/>
</dbReference>
<dbReference type="Pfam" id="PF09424">
    <property type="entry name" value="YqeY"/>
    <property type="match status" value="1"/>
</dbReference>
<proteinExistence type="predicted"/>
<sequence>MSLQKNIEKDLQTALKDKHQGKLNTLRLLKSALHNKNIELKSKEELSDDQVIAIIRQEVKRRRDSIEAFQQGNRPELAEKEQREMDILSIYLPAMISEDALENIIDQVIAAGYDNFGQVMKEVMSRTEGKADGKTVQQLVKAKLST</sequence>
<keyword evidence="1" id="KW-0808">Transferase</keyword>
<dbReference type="InterPro" id="IPR042184">
    <property type="entry name" value="YqeY/Aim41_N"/>
</dbReference>
<dbReference type="PANTHER" id="PTHR28055">
    <property type="entry name" value="ALTERED INHERITANCE OF MITOCHONDRIA PROTEIN 41, MITOCHONDRIAL"/>
    <property type="match status" value="1"/>
</dbReference>
<accession>A0A2H0NG64</accession>
<dbReference type="InterPro" id="IPR019004">
    <property type="entry name" value="YqeY/Aim41"/>
</dbReference>
<dbReference type="GO" id="GO:0016884">
    <property type="term" value="F:carbon-nitrogen ligase activity, with glutamine as amido-N-donor"/>
    <property type="evidence" value="ECO:0007669"/>
    <property type="project" value="InterPro"/>
</dbReference>
<dbReference type="InterPro" id="IPR003789">
    <property type="entry name" value="Asn/Gln_tRNA_amidoTrase-B-like"/>
</dbReference>
<protein>
    <submittedName>
        <fullName evidence="1">Glutamyl-tRNA amidotransferase</fullName>
    </submittedName>
</protein>
<dbReference type="Proteomes" id="UP000230564">
    <property type="component" value="Unassembled WGS sequence"/>
</dbReference>
<dbReference type="SUPFAM" id="SSF89095">
    <property type="entry name" value="GatB/YqeY motif"/>
    <property type="match status" value="1"/>
</dbReference>
<dbReference type="GO" id="GO:0016740">
    <property type="term" value="F:transferase activity"/>
    <property type="evidence" value="ECO:0007669"/>
    <property type="project" value="UniProtKB-KW"/>
</dbReference>
<gene>
    <name evidence="1" type="ORF">COV55_01400</name>
</gene>
<name>A0A2H0NG64_9BACT</name>
<dbReference type="EMBL" id="PCWQ01000007">
    <property type="protein sequence ID" value="PIR07066.1"/>
    <property type="molecule type" value="Genomic_DNA"/>
</dbReference>
<evidence type="ECO:0000313" key="1">
    <source>
        <dbReference type="EMBL" id="PIR07066.1"/>
    </source>
</evidence>
<reference evidence="1 2" key="1">
    <citation type="submission" date="2017-09" db="EMBL/GenBank/DDBJ databases">
        <title>Depth-based differentiation of microbial function through sediment-hosted aquifers and enrichment of novel symbionts in the deep terrestrial subsurface.</title>
        <authorList>
            <person name="Probst A.J."/>
            <person name="Ladd B."/>
            <person name="Jarett J.K."/>
            <person name="Geller-Mcgrath D.E."/>
            <person name="Sieber C.M."/>
            <person name="Emerson J.B."/>
            <person name="Anantharaman K."/>
            <person name="Thomas B.C."/>
            <person name="Malmstrom R."/>
            <person name="Stieglmeier M."/>
            <person name="Klingl A."/>
            <person name="Woyke T."/>
            <person name="Ryan C.M."/>
            <person name="Banfield J.F."/>
        </authorList>
    </citation>
    <scope>NUCLEOTIDE SEQUENCE [LARGE SCALE GENOMIC DNA]</scope>
    <source>
        <strain evidence="1">CG11_big_fil_rev_8_21_14_0_20_36_20</strain>
    </source>
</reference>
<dbReference type="PANTHER" id="PTHR28055:SF1">
    <property type="entry name" value="ALTERED INHERITANCE OF MITOCHONDRIA PROTEIN 41, MITOCHONDRIAL"/>
    <property type="match status" value="1"/>
</dbReference>
<evidence type="ECO:0000313" key="2">
    <source>
        <dbReference type="Proteomes" id="UP000230564"/>
    </source>
</evidence>
<dbReference type="InterPro" id="IPR023168">
    <property type="entry name" value="GatB_Yqey_C_2"/>
</dbReference>
<dbReference type="AlphaFoldDB" id="A0A2H0NG64"/>
<comment type="caution">
    <text evidence="1">The sequence shown here is derived from an EMBL/GenBank/DDBJ whole genome shotgun (WGS) entry which is preliminary data.</text>
</comment>
<dbReference type="Gene3D" id="1.10.1510.10">
    <property type="entry name" value="Uncharacterised protein YqeY/AIM41 PF09424, N-terminal domain"/>
    <property type="match status" value="1"/>
</dbReference>